<dbReference type="OrthoDB" id="9812811at2"/>
<dbReference type="InterPro" id="IPR000866">
    <property type="entry name" value="AhpC/TSA"/>
</dbReference>
<evidence type="ECO:0000256" key="10">
    <source>
        <dbReference type="ARBA" id="ARBA00038489"/>
    </source>
</evidence>
<comment type="function">
    <text evidence="1">Thiol-specific peroxidase that catalyzes the reduction of hydrogen peroxide and organic hydroperoxides to water and alcohols, respectively. Plays a role in cell protection against oxidative stress by detoxifying peroxides and as sensor of hydrogen peroxide-mediated signaling events.</text>
</comment>
<feature type="active site" description="Cysteine sulfenic acid (-SOH) intermediate; for peroxidase activity" evidence="15">
    <location>
        <position position="56"/>
    </location>
</feature>
<evidence type="ECO:0000256" key="6">
    <source>
        <dbReference type="ARBA" id="ARBA00023002"/>
    </source>
</evidence>
<dbReference type="Gene3D" id="3.40.30.10">
    <property type="entry name" value="Glutaredoxin"/>
    <property type="match status" value="1"/>
</dbReference>
<protein>
    <recommendedName>
        <fullName evidence="13">Putative peroxiredoxin bcp</fullName>
        <ecNumber evidence="3">1.11.1.24</ecNumber>
    </recommendedName>
    <alternativeName>
        <fullName evidence="14">Bacterioferritin comigratory protein homolog</fullName>
    </alternativeName>
    <alternativeName>
        <fullName evidence="9">Thioredoxin peroxidase</fullName>
    </alternativeName>
    <alternativeName>
        <fullName evidence="11">Thioredoxin-dependent peroxiredoxin Bcp</fullName>
    </alternativeName>
</protein>
<evidence type="ECO:0000256" key="4">
    <source>
        <dbReference type="ARBA" id="ARBA00022559"/>
    </source>
</evidence>
<dbReference type="RefSeq" id="WP_023927863.1">
    <property type="nucleotide sequence ID" value="NZ_KI669454.1"/>
</dbReference>
<dbReference type="AlphaFoldDB" id="V8C7E4"/>
<dbReference type="GO" id="GO:0034599">
    <property type="term" value="P:cellular response to oxidative stress"/>
    <property type="evidence" value="ECO:0007669"/>
    <property type="project" value="TreeGrafter"/>
</dbReference>
<comment type="subunit">
    <text evidence="2">Monomer.</text>
</comment>
<feature type="region of interest" description="Disordered" evidence="16">
    <location>
        <begin position="1"/>
        <end position="22"/>
    </location>
</feature>
<dbReference type="Proteomes" id="UP000018731">
    <property type="component" value="Unassembled WGS sequence"/>
</dbReference>
<organism evidence="18 19">
    <name type="scientific">Helicobacter macacae MIT 99-5501</name>
    <dbReference type="NCBI Taxonomy" id="1357400"/>
    <lineage>
        <taxon>Bacteria</taxon>
        <taxon>Pseudomonadati</taxon>
        <taxon>Campylobacterota</taxon>
        <taxon>Epsilonproteobacteria</taxon>
        <taxon>Campylobacterales</taxon>
        <taxon>Helicobacteraceae</taxon>
        <taxon>Helicobacter</taxon>
    </lineage>
</organism>
<reference evidence="18 19" key="1">
    <citation type="journal article" date="2014" name="Genome Announc.">
        <title>Draft genome sequences of six enterohepatic helicobacter species isolated from humans and one from rhesus macaques.</title>
        <authorList>
            <person name="Shen Z."/>
            <person name="Sheh A."/>
            <person name="Young S.K."/>
            <person name="Abouelliel A."/>
            <person name="Ward D.V."/>
            <person name="Earl A.M."/>
            <person name="Fox J.G."/>
        </authorList>
    </citation>
    <scope>NUCLEOTIDE SEQUENCE [LARGE SCALE GENOMIC DNA]</scope>
    <source>
        <strain evidence="18 19">MIT 99-5501</strain>
    </source>
</reference>
<dbReference type="PANTHER" id="PTHR42801">
    <property type="entry name" value="THIOREDOXIN-DEPENDENT PEROXIDE REDUCTASE"/>
    <property type="match status" value="1"/>
</dbReference>
<dbReference type="SUPFAM" id="SSF52833">
    <property type="entry name" value="Thioredoxin-like"/>
    <property type="match status" value="1"/>
</dbReference>
<feature type="compositionally biased region" description="Polar residues" evidence="16">
    <location>
        <begin position="1"/>
        <end position="12"/>
    </location>
</feature>
<dbReference type="Pfam" id="PF00578">
    <property type="entry name" value="AhpC-TSA"/>
    <property type="match status" value="1"/>
</dbReference>
<comment type="similarity">
    <text evidence="10">Belongs to the peroxiredoxin family. BCP/PrxQ subfamily.</text>
</comment>
<evidence type="ECO:0000259" key="17">
    <source>
        <dbReference type="PROSITE" id="PS51352"/>
    </source>
</evidence>
<dbReference type="eggNOG" id="COG1225">
    <property type="taxonomic scope" value="Bacteria"/>
</dbReference>
<evidence type="ECO:0000256" key="3">
    <source>
        <dbReference type="ARBA" id="ARBA00013017"/>
    </source>
</evidence>
<evidence type="ECO:0000256" key="13">
    <source>
        <dbReference type="ARBA" id="ARBA00072587"/>
    </source>
</evidence>
<gene>
    <name evidence="18" type="ORF">HMPREF2086_01137</name>
</gene>
<evidence type="ECO:0000256" key="8">
    <source>
        <dbReference type="ARBA" id="ARBA00023284"/>
    </source>
</evidence>
<evidence type="ECO:0000256" key="9">
    <source>
        <dbReference type="ARBA" id="ARBA00032824"/>
    </source>
</evidence>
<keyword evidence="4" id="KW-0575">Peroxidase</keyword>
<dbReference type="FunFam" id="3.40.30.10:FF:000007">
    <property type="entry name" value="Thioredoxin-dependent thiol peroxidase"/>
    <property type="match status" value="1"/>
</dbReference>
<dbReference type="HOGENOM" id="CLU_042529_14_1_7"/>
<dbReference type="GO" id="GO:0008379">
    <property type="term" value="F:thioredoxin peroxidase activity"/>
    <property type="evidence" value="ECO:0007669"/>
    <property type="project" value="TreeGrafter"/>
</dbReference>
<dbReference type="GO" id="GO:0045454">
    <property type="term" value="P:cell redox homeostasis"/>
    <property type="evidence" value="ECO:0007669"/>
    <property type="project" value="TreeGrafter"/>
</dbReference>
<evidence type="ECO:0000313" key="18">
    <source>
        <dbReference type="EMBL" id="ETD23338.1"/>
    </source>
</evidence>
<evidence type="ECO:0000313" key="19">
    <source>
        <dbReference type="Proteomes" id="UP000018731"/>
    </source>
</evidence>
<dbReference type="EMBL" id="AZJI01000005">
    <property type="protein sequence ID" value="ETD23338.1"/>
    <property type="molecule type" value="Genomic_DNA"/>
</dbReference>
<evidence type="ECO:0000256" key="1">
    <source>
        <dbReference type="ARBA" id="ARBA00003330"/>
    </source>
</evidence>
<dbReference type="CDD" id="cd03017">
    <property type="entry name" value="PRX_BCP"/>
    <property type="match status" value="1"/>
</dbReference>
<evidence type="ECO:0000256" key="16">
    <source>
        <dbReference type="SAM" id="MobiDB-lite"/>
    </source>
</evidence>
<dbReference type="GO" id="GO:0005737">
    <property type="term" value="C:cytoplasm"/>
    <property type="evidence" value="ECO:0007669"/>
    <property type="project" value="TreeGrafter"/>
</dbReference>
<keyword evidence="6" id="KW-0560">Oxidoreductase</keyword>
<dbReference type="InterPro" id="IPR024706">
    <property type="entry name" value="Peroxiredoxin_AhpC-typ"/>
</dbReference>
<keyword evidence="8" id="KW-0676">Redox-active center</keyword>
<keyword evidence="19" id="KW-1185">Reference proteome</keyword>
<dbReference type="STRING" id="1357400.HMPREF2086_01137"/>
<accession>V8C7E4</accession>
<dbReference type="InterPro" id="IPR036249">
    <property type="entry name" value="Thioredoxin-like_sf"/>
</dbReference>
<evidence type="ECO:0000256" key="5">
    <source>
        <dbReference type="ARBA" id="ARBA00022862"/>
    </source>
</evidence>
<comment type="caution">
    <text evidence="18">The sequence shown here is derived from an EMBL/GenBank/DDBJ whole genome shotgun (WGS) entry which is preliminary data.</text>
</comment>
<dbReference type="PROSITE" id="PS51352">
    <property type="entry name" value="THIOREDOXIN_2"/>
    <property type="match status" value="1"/>
</dbReference>
<dbReference type="EC" id="1.11.1.24" evidence="3"/>
<name>V8C7E4_9HELI</name>
<proteinExistence type="inferred from homology"/>
<evidence type="ECO:0000256" key="11">
    <source>
        <dbReference type="ARBA" id="ARBA00042639"/>
    </source>
</evidence>
<dbReference type="InterPro" id="IPR050924">
    <property type="entry name" value="Peroxiredoxin_BCP/PrxQ"/>
</dbReference>
<dbReference type="PIRSF" id="PIRSF000239">
    <property type="entry name" value="AHPC"/>
    <property type="match status" value="1"/>
</dbReference>
<keyword evidence="7" id="KW-1015">Disulfide bond</keyword>
<keyword evidence="5" id="KW-0049">Antioxidant</keyword>
<evidence type="ECO:0000256" key="15">
    <source>
        <dbReference type="PIRSR" id="PIRSR000239-1"/>
    </source>
</evidence>
<evidence type="ECO:0000256" key="2">
    <source>
        <dbReference type="ARBA" id="ARBA00011245"/>
    </source>
</evidence>
<sequence>MAESTKTSTKSPRLQAGDSAPDFSLPNAQGVKVSLQDFGSKIIVLYFYPKDNTSGCTIQAQDFSNLLSDFLAKNAVVIGISPDSTKSHQNFIDKYSLAHILLSDGDKSVASSYFAYGKKMMYGKEVQGIIRSTFVVQNGKILHALYNVKAKGHAQAVLELL</sequence>
<evidence type="ECO:0000256" key="12">
    <source>
        <dbReference type="ARBA" id="ARBA00049091"/>
    </source>
</evidence>
<dbReference type="PANTHER" id="PTHR42801:SF4">
    <property type="entry name" value="AHPC_TSA FAMILY PROTEIN"/>
    <property type="match status" value="1"/>
</dbReference>
<comment type="catalytic activity">
    <reaction evidence="12">
        <text>a hydroperoxide + [thioredoxin]-dithiol = an alcohol + [thioredoxin]-disulfide + H2O</text>
        <dbReference type="Rhea" id="RHEA:62620"/>
        <dbReference type="Rhea" id="RHEA-COMP:10698"/>
        <dbReference type="Rhea" id="RHEA-COMP:10700"/>
        <dbReference type="ChEBI" id="CHEBI:15377"/>
        <dbReference type="ChEBI" id="CHEBI:29950"/>
        <dbReference type="ChEBI" id="CHEBI:30879"/>
        <dbReference type="ChEBI" id="CHEBI:35924"/>
        <dbReference type="ChEBI" id="CHEBI:50058"/>
        <dbReference type="EC" id="1.11.1.24"/>
    </reaction>
</comment>
<dbReference type="PATRIC" id="fig|1357400.3.peg.1550"/>
<feature type="domain" description="Thioredoxin" evidence="17">
    <location>
        <begin position="14"/>
        <end position="161"/>
    </location>
</feature>
<evidence type="ECO:0000256" key="7">
    <source>
        <dbReference type="ARBA" id="ARBA00023157"/>
    </source>
</evidence>
<dbReference type="InterPro" id="IPR013766">
    <property type="entry name" value="Thioredoxin_domain"/>
</dbReference>
<evidence type="ECO:0000256" key="14">
    <source>
        <dbReference type="ARBA" id="ARBA00078138"/>
    </source>
</evidence>